<dbReference type="Proteomes" id="UP000064912">
    <property type="component" value="Chromosome"/>
</dbReference>
<dbReference type="EMBL" id="AP014800">
    <property type="protein sequence ID" value="BAQ69699.1"/>
    <property type="molecule type" value="Genomic_DNA"/>
</dbReference>
<dbReference type="SUPFAM" id="SSF53335">
    <property type="entry name" value="S-adenosyl-L-methionine-dependent methyltransferases"/>
    <property type="match status" value="1"/>
</dbReference>
<dbReference type="PATRIC" id="fig|35806.4.peg.2628"/>
<protein>
    <submittedName>
        <fullName evidence="1">Type 12 methyltransferase</fullName>
    </submittedName>
</protein>
<dbReference type="Pfam" id="PF13489">
    <property type="entry name" value="Methyltransf_23"/>
    <property type="match status" value="1"/>
</dbReference>
<dbReference type="GO" id="GO:0032259">
    <property type="term" value="P:methylation"/>
    <property type="evidence" value="ECO:0007669"/>
    <property type="project" value="UniProtKB-KW"/>
</dbReference>
<proteinExistence type="predicted"/>
<keyword evidence="1" id="KW-0808">Transferase</keyword>
<evidence type="ECO:0000313" key="2">
    <source>
        <dbReference type="Proteomes" id="UP000064912"/>
    </source>
</evidence>
<gene>
    <name evidence="1" type="ORF">NHU_02549</name>
</gene>
<dbReference type="GO" id="GO:0008168">
    <property type="term" value="F:methyltransferase activity"/>
    <property type="evidence" value="ECO:0007669"/>
    <property type="project" value="UniProtKB-KW"/>
</dbReference>
<keyword evidence="1" id="KW-0489">Methyltransferase</keyword>
<dbReference type="AlphaFoldDB" id="A0A0D6B4T1"/>
<dbReference type="InterPro" id="IPR029063">
    <property type="entry name" value="SAM-dependent_MTases_sf"/>
</dbReference>
<name>A0A0D6B4T1_RHOSU</name>
<sequence length="334" mass="35745">MVSPDRSSGAARLLQTLEGPIRYALLDWALESGVFGFCESHIAPDLLGRRMELPVGPLTLALRALVAAGFMEADEAGFRTAPDILPFVKTGSPRNMVETLRMMAGTRHAGLGQFGALVAGKAAPSRARLFDEAHWDAHHRSLAGFHRAIGTDATAPCLTGLPEWPHARNLLDIGPGSSALAARLLAMRPDLRITLFDLPPVAERIGAEAESLPLAIMPGNYNRTLPDGPFDIIWCSMSLYFHDGGLPALIARLAERLAPGGVLVSFHEALSDHRSAPPEHVLGRLLPALRQGDVSFAEGEIADAMAAAGLVRPTSQHLSTAFGRFRLDAARKEA</sequence>
<reference evidence="1 2" key="1">
    <citation type="submission" date="2015-02" db="EMBL/GenBank/DDBJ databases">
        <title>Genome sequene of Rhodovulum sulfidophilum DSM 2351.</title>
        <authorList>
            <person name="Nagao N."/>
        </authorList>
    </citation>
    <scope>NUCLEOTIDE SEQUENCE [LARGE SCALE GENOMIC DNA]</scope>
    <source>
        <strain evidence="1 2">DSM 2351</strain>
    </source>
</reference>
<organism evidence="1 2">
    <name type="scientific">Rhodovulum sulfidophilum</name>
    <name type="common">Rhodobacter sulfidophilus</name>
    <dbReference type="NCBI Taxonomy" id="35806"/>
    <lineage>
        <taxon>Bacteria</taxon>
        <taxon>Pseudomonadati</taxon>
        <taxon>Pseudomonadota</taxon>
        <taxon>Alphaproteobacteria</taxon>
        <taxon>Rhodobacterales</taxon>
        <taxon>Paracoccaceae</taxon>
        <taxon>Rhodovulum</taxon>
    </lineage>
</organism>
<accession>A0A0D6B4T1</accession>
<dbReference type="KEGG" id="rsu:NHU_02549"/>
<dbReference type="Gene3D" id="3.40.50.150">
    <property type="entry name" value="Vaccinia Virus protein VP39"/>
    <property type="match status" value="1"/>
</dbReference>
<evidence type="ECO:0000313" key="1">
    <source>
        <dbReference type="EMBL" id="BAQ69699.1"/>
    </source>
</evidence>
<dbReference type="CDD" id="cd02440">
    <property type="entry name" value="AdoMet_MTases"/>
    <property type="match status" value="1"/>
</dbReference>